<comment type="function">
    <text evidence="7">Hydrolyzes ribosome-free peptidyl-tRNAs (with 1 or more amino acids incorporated), which drop off the ribosome during protein synthesis, or as a result of ribosome stalling.</text>
</comment>
<dbReference type="InterPro" id="IPR018171">
    <property type="entry name" value="Pept_tRNA_hydro_CS"/>
</dbReference>
<dbReference type="PROSITE" id="PS01196">
    <property type="entry name" value="PEPT_TRNA_HYDROL_2"/>
    <property type="match status" value="1"/>
</dbReference>
<dbReference type="OrthoDB" id="5291754at2"/>
<keyword evidence="2 7" id="KW-0820">tRNA-binding</keyword>
<feature type="binding site" evidence="7">
    <location>
        <position position="67"/>
    </location>
    <ligand>
        <name>tRNA</name>
        <dbReference type="ChEBI" id="CHEBI:17843"/>
    </ligand>
</feature>
<evidence type="ECO:0000313" key="11">
    <source>
        <dbReference type="Proteomes" id="UP000231632"/>
    </source>
</evidence>
<dbReference type="CDD" id="cd00462">
    <property type="entry name" value="PTH"/>
    <property type="match status" value="1"/>
</dbReference>
<feature type="binding site" evidence="7">
    <location>
        <position position="65"/>
    </location>
    <ligand>
        <name>tRNA</name>
        <dbReference type="ChEBI" id="CHEBI:17843"/>
    </ligand>
</feature>
<dbReference type="EC" id="3.1.1.29" evidence="1 7"/>
<dbReference type="RefSeq" id="WP_072659026.1">
    <property type="nucleotide sequence ID" value="NZ_BDFD01000004.1"/>
</dbReference>
<comment type="similarity">
    <text evidence="5 7 9">Belongs to the PTH family.</text>
</comment>
<dbReference type="NCBIfam" id="TIGR00447">
    <property type="entry name" value="pth"/>
    <property type="match status" value="1"/>
</dbReference>
<evidence type="ECO:0000313" key="10">
    <source>
        <dbReference type="EMBL" id="GAV19699.1"/>
    </source>
</evidence>
<feature type="site" description="Discriminates between blocked and unblocked aminoacyl-tRNA" evidence="7">
    <location>
        <position position="9"/>
    </location>
</feature>
<gene>
    <name evidence="7" type="primary">pth</name>
    <name evidence="10" type="ORF">MMIC_P0650</name>
</gene>
<keyword evidence="11" id="KW-1185">Reference proteome</keyword>
<dbReference type="SUPFAM" id="SSF53178">
    <property type="entry name" value="Peptidyl-tRNA hydrolase-like"/>
    <property type="match status" value="1"/>
</dbReference>
<evidence type="ECO:0000256" key="5">
    <source>
        <dbReference type="ARBA" id="ARBA00038063"/>
    </source>
</evidence>
<proteinExistence type="inferred from homology"/>
<dbReference type="GO" id="GO:0072344">
    <property type="term" value="P:rescue of stalled ribosome"/>
    <property type="evidence" value="ECO:0007669"/>
    <property type="project" value="UniProtKB-UniRule"/>
</dbReference>
<evidence type="ECO:0000256" key="4">
    <source>
        <dbReference type="ARBA" id="ARBA00022884"/>
    </source>
</evidence>
<comment type="caution">
    <text evidence="10">The sequence shown here is derived from an EMBL/GenBank/DDBJ whole genome shotgun (WGS) entry which is preliminary data.</text>
</comment>
<comment type="catalytic activity">
    <reaction evidence="7 8">
        <text>an N-acyl-L-alpha-aminoacyl-tRNA + H2O = an N-acyl-L-amino acid + a tRNA + H(+)</text>
        <dbReference type="Rhea" id="RHEA:54448"/>
        <dbReference type="Rhea" id="RHEA-COMP:10123"/>
        <dbReference type="Rhea" id="RHEA-COMP:13883"/>
        <dbReference type="ChEBI" id="CHEBI:15377"/>
        <dbReference type="ChEBI" id="CHEBI:15378"/>
        <dbReference type="ChEBI" id="CHEBI:59874"/>
        <dbReference type="ChEBI" id="CHEBI:78442"/>
        <dbReference type="ChEBI" id="CHEBI:138191"/>
        <dbReference type="EC" id="3.1.1.29"/>
    </reaction>
</comment>
<dbReference type="AlphaFoldDB" id="A0A1L8CLI2"/>
<comment type="function">
    <text evidence="7">Catalyzes the release of premature peptidyl moieties from peptidyl-tRNA molecules trapped in stalled 50S ribosomal subunits, and thus maintains levels of free tRNAs and 50S ribosomes.</text>
</comment>
<feature type="active site" description="Proton acceptor" evidence="7">
    <location>
        <position position="19"/>
    </location>
</feature>
<accession>A0A1L8CLI2</accession>
<evidence type="ECO:0000256" key="6">
    <source>
        <dbReference type="ARBA" id="ARBA00050038"/>
    </source>
</evidence>
<feature type="binding site" evidence="7">
    <location>
        <position position="113"/>
    </location>
    <ligand>
        <name>tRNA</name>
        <dbReference type="ChEBI" id="CHEBI:17843"/>
    </ligand>
</feature>
<feature type="site" description="Stabilizes the basic form of H active site to accept a proton" evidence="7">
    <location>
        <position position="92"/>
    </location>
</feature>
<name>A0A1L8CLI2_9PROT</name>
<dbReference type="GO" id="GO:0000049">
    <property type="term" value="F:tRNA binding"/>
    <property type="evidence" value="ECO:0007669"/>
    <property type="project" value="UniProtKB-UniRule"/>
</dbReference>
<protein>
    <recommendedName>
        <fullName evidence="6 7">Peptidyl-tRNA hydrolase</fullName>
        <shortName evidence="7">Pth</shortName>
        <ecNumber evidence="1 7">3.1.1.29</ecNumber>
    </recommendedName>
</protein>
<sequence>MKLLVGLGNPGNKYEKTRHNIGFRFLDLLAKHEGLRFDAAPRFHAESATWETSAGRILLVKPQTFMNHSGDAVAALARYYQVDEQDIFVVYDDLDLPSGKLRIKKGGGHGGHNGLRSINTHLPTADYVRIKIGIGRPVHGDVSAWVLGKADEGDRADENRVLAALLDETGRLLSGETDKAANRIHLTLQES</sequence>
<dbReference type="Proteomes" id="UP000231632">
    <property type="component" value="Unassembled WGS sequence"/>
</dbReference>
<dbReference type="FunFam" id="3.40.50.1470:FF:000001">
    <property type="entry name" value="Peptidyl-tRNA hydrolase"/>
    <property type="match status" value="1"/>
</dbReference>
<reference evidence="10 11" key="1">
    <citation type="journal article" date="2017" name="Arch. Microbiol.">
        <title>Mariprofundus micogutta sp. nov., a novel iron-oxidizing zetaproteobacterium isolated from a deep-sea hydrothermal field at the Bayonnaise knoll of the Izu-Ogasawara arc, and a description of Mariprofundales ord. nov. and Zetaproteobacteria classis nov.</title>
        <authorList>
            <person name="Makita H."/>
            <person name="Tanaka E."/>
            <person name="Mitsunobu S."/>
            <person name="Miyazaki M."/>
            <person name="Nunoura T."/>
            <person name="Uematsu K."/>
            <person name="Takaki Y."/>
            <person name="Nishi S."/>
            <person name="Shimamura S."/>
            <person name="Takai K."/>
        </authorList>
    </citation>
    <scope>NUCLEOTIDE SEQUENCE [LARGE SCALE GENOMIC DNA]</scope>
    <source>
        <strain evidence="10 11">ET2</strain>
    </source>
</reference>
<keyword evidence="7" id="KW-0963">Cytoplasm</keyword>
<dbReference type="Pfam" id="PF01195">
    <property type="entry name" value="Pept_tRNA_hydro"/>
    <property type="match status" value="1"/>
</dbReference>
<dbReference type="InterPro" id="IPR036416">
    <property type="entry name" value="Pept_tRNA_hydro_sf"/>
</dbReference>
<dbReference type="EMBL" id="BDFD01000004">
    <property type="protein sequence ID" value="GAV19699.1"/>
    <property type="molecule type" value="Genomic_DNA"/>
</dbReference>
<evidence type="ECO:0000256" key="7">
    <source>
        <dbReference type="HAMAP-Rule" id="MF_00083"/>
    </source>
</evidence>
<evidence type="ECO:0000256" key="2">
    <source>
        <dbReference type="ARBA" id="ARBA00022555"/>
    </source>
</evidence>
<comment type="subcellular location">
    <subcellularLocation>
        <location evidence="7">Cytoplasm</location>
    </subcellularLocation>
</comment>
<dbReference type="STRING" id="1921010.MMIC_P0650"/>
<comment type="subunit">
    <text evidence="7">Monomer.</text>
</comment>
<dbReference type="PROSITE" id="PS01195">
    <property type="entry name" value="PEPT_TRNA_HYDROL_1"/>
    <property type="match status" value="1"/>
</dbReference>
<evidence type="ECO:0000256" key="1">
    <source>
        <dbReference type="ARBA" id="ARBA00013260"/>
    </source>
</evidence>
<dbReference type="Gene3D" id="3.40.50.1470">
    <property type="entry name" value="Peptidyl-tRNA hydrolase"/>
    <property type="match status" value="1"/>
</dbReference>
<dbReference type="HAMAP" id="MF_00083">
    <property type="entry name" value="Pept_tRNA_hydro_bact"/>
    <property type="match status" value="1"/>
</dbReference>
<evidence type="ECO:0000256" key="8">
    <source>
        <dbReference type="RuleBase" id="RU000673"/>
    </source>
</evidence>
<evidence type="ECO:0000256" key="9">
    <source>
        <dbReference type="RuleBase" id="RU004320"/>
    </source>
</evidence>
<dbReference type="PANTHER" id="PTHR17224">
    <property type="entry name" value="PEPTIDYL-TRNA HYDROLASE"/>
    <property type="match status" value="1"/>
</dbReference>
<dbReference type="InterPro" id="IPR001328">
    <property type="entry name" value="Pept_tRNA_hydro"/>
</dbReference>
<dbReference type="PANTHER" id="PTHR17224:SF1">
    <property type="entry name" value="PEPTIDYL-TRNA HYDROLASE"/>
    <property type="match status" value="1"/>
</dbReference>
<dbReference type="GO" id="GO:0006515">
    <property type="term" value="P:protein quality control for misfolded or incompletely synthesized proteins"/>
    <property type="evidence" value="ECO:0007669"/>
    <property type="project" value="UniProtKB-UniRule"/>
</dbReference>
<evidence type="ECO:0000256" key="3">
    <source>
        <dbReference type="ARBA" id="ARBA00022801"/>
    </source>
</evidence>
<feature type="binding site" evidence="7">
    <location>
        <position position="14"/>
    </location>
    <ligand>
        <name>tRNA</name>
        <dbReference type="ChEBI" id="CHEBI:17843"/>
    </ligand>
</feature>
<keyword evidence="4 7" id="KW-0694">RNA-binding</keyword>
<organism evidence="10 11">
    <name type="scientific">Mariprofundus micogutta</name>
    <dbReference type="NCBI Taxonomy" id="1921010"/>
    <lineage>
        <taxon>Bacteria</taxon>
        <taxon>Pseudomonadati</taxon>
        <taxon>Pseudomonadota</taxon>
        <taxon>Candidatius Mariprofundia</taxon>
        <taxon>Mariprofundales</taxon>
        <taxon>Mariprofundaceae</taxon>
        <taxon>Mariprofundus</taxon>
    </lineage>
</organism>
<dbReference type="GO" id="GO:0005737">
    <property type="term" value="C:cytoplasm"/>
    <property type="evidence" value="ECO:0007669"/>
    <property type="project" value="UniProtKB-SubCell"/>
</dbReference>
<keyword evidence="3 7" id="KW-0378">Hydrolase</keyword>
<dbReference type="GO" id="GO:0004045">
    <property type="term" value="F:peptidyl-tRNA hydrolase activity"/>
    <property type="evidence" value="ECO:0007669"/>
    <property type="project" value="UniProtKB-UniRule"/>
</dbReference>